<feature type="region of interest" description="Disordered" evidence="1">
    <location>
        <begin position="36"/>
        <end position="64"/>
    </location>
</feature>
<reference evidence="2" key="1">
    <citation type="submission" date="2021-06" db="EMBL/GenBank/DDBJ databases">
        <authorList>
            <person name="Kallberg Y."/>
            <person name="Tangrot J."/>
            <person name="Rosling A."/>
        </authorList>
    </citation>
    <scope>NUCLEOTIDE SEQUENCE</scope>
    <source>
        <strain evidence="2">AZ414A</strain>
    </source>
</reference>
<sequence>MTNSVQTLDVMVNRISENIPRQIAVQSNDSIVNYHGGGANMPKMNLRQMDRSQQNQTNLRQQQQ</sequence>
<gene>
    <name evidence="2" type="ORF">DEBURN_LOCUS2346</name>
</gene>
<comment type="caution">
    <text evidence="2">The sequence shown here is derived from an EMBL/GenBank/DDBJ whole genome shotgun (WGS) entry which is preliminary data.</text>
</comment>
<evidence type="ECO:0000256" key="1">
    <source>
        <dbReference type="SAM" id="MobiDB-lite"/>
    </source>
</evidence>
<evidence type="ECO:0000313" key="3">
    <source>
        <dbReference type="Proteomes" id="UP000789706"/>
    </source>
</evidence>
<organism evidence="2 3">
    <name type="scientific">Diversispora eburnea</name>
    <dbReference type="NCBI Taxonomy" id="1213867"/>
    <lineage>
        <taxon>Eukaryota</taxon>
        <taxon>Fungi</taxon>
        <taxon>Fungi incertae sedis</taxon>
        <taxon>Mucoromycota</taxon>
        <taxon>Glomeromycotina</taxon>
        <taxon>Glomeromycetes</taxon>
        <taxon>Diversisporales</taxon>
        <taxon>Diversisporaceae</taxon>
        <taxon>Diversispora</taxon>
    </lineage>
</organism>
<dbReference type="EMBL" id="CAJVPK010000126">
    <property type="protein sequence ID" value="CAG8454673.1"/>
    <property type="molecule type" value="Genomic_DNA"/>
</dbReference>
<protein>
    <submittedName>
        <fullName evidence="2">130_t:CDS:1</fullName>
    </submittedName>
</protein>
<feature type="compositionally biased region" description="Low complexity" evidence="1">
    <location>
        <begin position="53"/>
        <end position="64"/>
    </location>
</feature>
<dbReference type="Proteomes" id="UP000789706">
    <property type="component" value="Unassembled WGS sequence"/>
</dbReference>
<proteinExistence type="predicted"/>
<keyword evidence="3" id="KW-1185">Reference proteome</keyword>
<evidence type="ECO:0000313" key="2">
    <source>
        <dbReference type="EMBL" id="CAG8454673.1"/>
    </source>
</evidence>
<dbReference type="AlphaFoldDB" id="A0A9N8VH21"/>
<accession>A0A9N8VH21</accession>
<name>A0A9N8VH21_9GLOM</name>